<evidence type="ECO:0000313" key="1">
    <source>
        <dbReference type="EMBL" id="MPC24037.1"/>
    </source>
</evidence>
<gene>
    <name evidence="1" type="ORF">E2C01_017107</name>
</gene>
<dbReference type="EMBL" id="VSRR010001281">
    <property type="protein sequence ID" value="MPC24037.1"/>
    <property type="molecule type" value="Genomic_DNA"/>
</dbReference>
<dbReference type="AlphaFoldDB" id="A0A5B7DSA5"/>
<organism evidence="1 2">
    <name type="scientific">Portunus trituberculatus</name>
    <name type="common">Swimming crab</name>
    <name type="synonym">Neptunus trituberculatus</name>
    <dbReference type="NCBI Taxonomy" id="210409"/>
    <lineage>
        <taxon>Eukaryota</taxon>
        <taxon>Metazoa</taxon>
        <taxon>Ecdysozoa</taxon>
        <taxon>Arthropoda</taxon>
        <taxon>Crustacea</taxon>
        <taxon>Multicrustacea</taxon>
        <taxon>Malacostraca</taxon>
        <taxon>Eumalacostraca</taxon>
        <taxon>Eucarida</taxon>
        <taxon>Decapoda</taxon>
        <taxon>Pleocyemata</taxon>
        <taxon>Brachyura</taxon>
        <taxon>Eubrachyura</taxon>
        <taxon>Portunoidea</taxon>
        <taxon>Portunidae</taxon>
        <taxon>Portuninae</taxon>
        <taxon>Portunus</taxon>
    </lineage>
</organism>
<name>A0A5B7DSA5_PORTR</name>
<accession>A0A5B7DSA5</accession>
<proteinExistence type="predicted"/>
<reference evidence="1 2" key="1">
    <citation type="submission" date="2019-05" db="EMBL/GenBank/DDBJ databases">
        <title>Another draft genome of Portunus trituberculatus and its Hox gene families provides insights of decapod evolution.</title>
        <authorList>
            <person name="Jeong J.-H."/>
            <person name="Song I."/>
            <person name="Kim S."/>
            <person name="Choi T."/>
            <person name="Kim D."/>
            <person name="Ryu S."/>
            <person name="Kim W."/>
        </authorList>
    </citation>
    <scope>NUCLEOTIDE SEQUENCE [LARGE SCALE GENOMIC DNA]</scope>
    <source>
        <tissue evidence="1">Muscle</tissue>
    </source>
</reference>
<keyword evidence="2" id="KW-1185">Reference proteome</keyword>
<dbReference type="Proteomes" id="UP000324222">
    <property type="component" value="Unassembled WGS sequence"/>
</dbReference>
<comment type="caution">
    <text evidence="1">The sequence shown here is derived from an EMBL/GenBank/DDBJ whole genome shotgun (WGS) entry which is preliminary data.</text>
</comment>
<sequence length="77" mass="8210">MGISITLISAAFYTNLTSPTSCTTPPTSSHPPSYHDWPEPAMFASQTAASPGSNSHLSILWTPTPTTLCRWSAVTKT</sequence>
<protein>
    <submittedName>
        <fullName evidence="1">Uncharacterized protein</fullName>
    </submittedName>
</protein>
<evidence type="ECO:0000313" key="2">
    <source>
        <dbReference type="Proteomes" id="UP000324222"/>
    </source>
</evidence>